<proteinExistence type="inferred from homology"/>
<dbReference type="FunFam" id="2.60.40.420:FF:000062">
    <property type="entry name" value="Laccase"/>
    <property type="match status" value="1"/>
</dbReference>
<keyword evidence="12 13" id="KW-0439">Lignin degradation</keyword>
<sequence length="1580" mass="177687">MASKFGLAGGIPERRVRPIWDAIDSRQFKNALKITTTLLSKHPHSPYVLALKALILERMGKSDEALSVCLNAKELLYKNESLLMDDLTLSTLQIVFQRLDHLDLATSCYEHACGKFPNNLELMMGLFNCYVREYSFVKQQQTAIKMYKLVGEERFLLWAVCSIQLQVLCGNGGEKLLLLAEGLLKKHVASHSLHEPEALVVYISILEQQAKFSDALEILAGKLGSLLMIEVDKLRIKGKLLARAGDYAAATNVYKEILELCADDWEAFLDYLGCLLEDDSRWSNETINSAIHPPKIVECKLKHLTDEVFDSRVSNAAAFVQKLQAEGSNSSLRNPYLAHLEIERRKFLFGKNNDDDLIEALLQYYSRFGHLACFTSDIEGFLQVLSPEKKMEFLDKLMKNSNSLSVEPTKALGQSITLMKAQELIGNMFRLSVGELEGYALKMTDLYCKNLPLSKDLDPQESMHGEELLSIVCNVLVQLFWRTRNLGYFVEAIMVLEFGLTIRRHVGQYKILLLHLYSHFGALPLAYERYKSLDVKNILMETVSHHILPQMLVSPLWVDLSNLLKDYLKFMDDHFRESADLTFLAYRHRNYSKVIEFVQFKERLQHSNQYLVARIEAPILQLKQSAHNIEEEESILESLKCGIDFVELSNEIGSKSLTFNEDFQSRPWWTPTTEKNYLLGPFEGISYCPKESSTKEREANVRGIIEKKSLLPRLIYLSIQSASILHKDNSESNGSIPDPKTSSELKTLLECYAKLLGFSLNDAIDVVVGVSRGLKSYQAFGADVVDWLNFAVFLNAWNLSSHELGQYGGECTPGSWHLVNSLLENFILGKVRSMESLIQSPQGDFPMLVQLVTEPLAWHGLVIQSCVRLCLPSGKKKKKSGSIDQSISLLCNATRDAIQSLCGILEEVAKWSQDQINSPEDKKVDTLVSSLQRNGQDEGPGQVFNILETLTSTPNETELGNRIYQALRSWSPADVARKIVTGQCTVLSEFCRICESKIKSLNSLKQQISQIFMPDKILVFVIDRPFHSFGIPSSFADAETHYHEFVIEARPVKRLCRTHSSILVNGQFPGPTLEVRDGDTLVIKAINRARYNISLHWHGIRQLRNPWADGPEYVTQCPIPPGGTYTYRFTIQDQEGTLWWHAHSRWLRATVYGALIIYPKLGSPYPFPMPKKEVPVLLGEWWDRNPMDVLQQALFTGAAPNVSDAYTINAQPGDLYRCSSKETAKFLVEAGETILLRIINSALNQELFYAVANHKLTVVAVDASYVKPFTTNFIMIAPGQTTDVLITADQKPGHYYMAAHAYNSANAPFDNTTTTAILEYTSCSAKKGQSMKPIFPWLPGFNDTGSATAFTSQLRSPSKVEVPTEIDESLFFTVGLGLINCRNPNSPRCQGPNGTRFAASINNVSFVFPRRNSLMQAYYQGQPGVFTTDFPPVPPIQFDYTGNVSRGLWQPVKATKLFKLKFGSTVQIVFQDTSIVTVENHPMHLHGYEFYVIGSGFGNFDPRNDPAKFNLVDPPRRNTIGTPPGGWVAIRFKADNPGIWLLHCHIDTHLPWGLAMALLVENGVGKLQAVQAPPLDLPRC</sequence>
<dbReference type="SUPFAM" id="SSF49503">
    <property type="entry name" value="Cupredoxins"/>
    <property type="match status" value="3"/>
</dbReference>
<dbReference type="FunFam" id="2.60.40.420:FF:000049">
    <property type="entry name" value="Laccase"/>
    <property type="match status" value="1"/>
</dbReference>
<dbReference type="CDD" id="cd13875">
    <property type="entry name" value="CuRO_2_LCC_plant"/>
    <property type="match status" value="1"/>
</dbReference>
<evidence type="ECO:0000259" key="15">
    <source>
        <dbReference type="Pfam" id="PF07731"/>
    </source>
</evidence>
<dbReference type="CDD" id="cd13897">
    <property type="entry name" value="CuRO_3_LCC_plant"/>
    <property type="match status" value="1"/>
</dbReference>
<evidence type="ECO:0000256" key="11">
    <source>
        <dbReference type="ARBA" id="ARBA00023180"/>
    </source>
</evidence>
<dbReference type="OMA" id="FWRTRNV"/>
<comment type="function">
    <text evidence="13">Lignin degradation and detoxification of lignin-derived products.</text>
</comment>
<dbReference type="NCBIfam" id="TIGR03389">
    <property type="entry name" value="laccase"/>
    <property type="match status" value="1"/>
</dbReference>
<evidence type="ECO:0000256" key="6">
    <source>
        <dbReference type="ARBA" id="ARBA00022525"/>
    </source>
</evidence>
<dbReference type="FunFam" id="1.25.40.1040:FF:000007">
    <property type="entry name" value="N-alpha-acetyltransferase 25, NatB auxiliary subunit"/>
    <property type="match status" value="1"/>
</dbReference>
<dbReference type="Pfam" id="PF07732">
    <property type="entry name" value="Cu-oxidase_3"/>
    <property type="match status" value="1"/>
</dbReference>
<dbReference type="Gene3D" id="1.25.40.1040">
    <property type="match status" value="1"/>
</dbReference>
<feature type="domain" description="Plastocyanin-like" evidence="14">
    <location>
        <begin position="1173"/>
        <end position="1321"/>
    </location>
</feature>
<evidence type="ECO:0000256" key="12">
    <source>
        <dbReference type="ARBA" id="ARBA00023185"/>
    </source>
</evidence>
<comment type="cofactor">
    <cofactor evidence="13">
        <name>Cu cation</name>
        <dbReference type="ChEBI" id="CHEBI:23378"/>
    </cofactor>
    <text evidence="13">Binds 4 Cu cations per monomer.</text>
</comment>
<evidence type="ECO:0000256" key="8">
    <source>
        <dbReference type="ARBA" id="ARBA00022737"/>
    </source>
</evidence>
<organism evidence="17 18">
    <name type="scientific">Corchorus capsularis</name>
    <name type="common">Jute</name>
    <dbReference type="NCBI Taxonomy" id="210143"/>
    <lineage>
        <taxon>Eukaryota</taxon>
        <taxon>Viridiplantae</taxon>
        <taxon>Streptophyta</taxon>
        <taxon>Embryophyta</taxon>
        <taxon>Tracheophyta</taxon>
        <taxon>Spermatophyta</taxon>
        <taxon>Magnoliopsida</taxon>
        <taxon>eudicotyledons</taxon>
        <taxon>Gunneridae</taxon>
        <taxon>Pentapetalae</taxon>
        <taxon>rosids</taxon>
        <taxon>malvids</taxon>
        <taxon>Malvales</taxon>
        <taxon>Malvaceae</taxon>
        <taxon>Grewioideae</taxon>
        <taxon>Apeibeae</taxon>
        <taxon>Corchorus</taxon>
    </lineage>
</organism>
<evidence type="ECO:0000313" key="17">
    <source>
        <dbReference type="EMBL" id="OMO82936.1"/>
    </source>
</evidence>
<keyword evidence="11" id="KW-0325">Glycoprotein</keyword>
<evidence type="ECO:0000256" key="3">
    <source>
        <dbReference type="ARBA" id="ARBA00010609"/>
    </source>
</evidence>
<dbReference type="PROSITE" id="PS00080">
    <property type="entry name" value="MULTICOPPER_OXIDASE2"/>
    <property type="match status" value="1"/>
</dbReference>
<name>A0A1R3IK64_COCAP</name>
<dbReference type="GO" id="GO:0046274">
    <property type="term" value="P:lignin catabolic process"/>
    <property type="evidence" value="ECO:0007669"/>
    <property type="project" value="UniProtKB-KW"/>
</dbReference>
<dbReference type="Pfam" id="PF09797">
    <property type="entry name" value="NatB_MDM20"/>
    <property type="match status" value="1"/>
</dbReference>
<dbReference type="Proteomes" id="UP000188268">
    <property type="component" value="Unassembled WGS sequence"/>
</dbReference>
<gene>
    <name evidence="17" type="ORF">CCACVL1_11668</name>
</gene>
<keyword evidence="6 13" id="KW-0964">Secreted</keyword>
<dbReference type="Pfam" id="PF07731">
    <property type="entry name" value="Cu-oxidase_2"/>
    <property type="match status" value="1"/>
</dbReference>
<dbReference type="OrthoDB" id="1874341at2759"/>
<evidence type="ECO:0000259" key="14">
    <source>
        <dbReference type="Pfam" id="PF00394"/>
    </source>
</evidence>
<dbReference type="InterPro" id="IPR017761">
    <property type="entry name" value="Laccase"/>
</dbReference>
<feature type="domain" description="Plastocyanin-like" evidence="16">
    <location>
        <begin position="1049"/>
        <end position="1160"/>
    </location>
</feature>
<evidence type="ECO:0000313" key="18">
    <source>
        <dbReference type="Proteomes" id="UP000188268"/>
    </source>
</evidence>
<dbReference type="Gene3D" id="2.60.40.420">
    <property type="entry name" value="Cupredoxins - blue copper proteins"/>
    <property type="match status" value="3"/>
</dbReference>
<dbReference type="InterPro" id="IPR001117">
    <property type="entry name" value="Cu-oxidase_2nd"/>
</dbReference>
<evidence type="ECO:0000256" key="10">
    <source>
        <dbReference type="ARBA" id="ARBA00023008"/>
    </source>
</evidence>
<comment type="subcellular location">
    <subcellularLocation>
        <location evidence="2 13">Secreted</location>
        <location evidence="2 13">Extracellular space</location>
        <location evidence="2 13">Apoplast</location>
    </subcellularLocation>
</comment>
<evidence type="ECO:0000256" key="7">
    <source>
        <dbReference type="ARBA" id="ARBA00022723"/>
    </source>
</evidence>
<dbReference type="EC" id="1.10.3.2" evidence="4 13"/>
<dbReference type="InterPro" id="IPR034289">
    <property type="entry name" value="CuRO_3_LCC"/>
</dbReference>
<accession>A0A1R3IK64</accession>
<evidence type="ECO:0000256" key="4">
    <source>
        <dbReference type="ARBA" id="ARBA00012297"/>
    </source>
</evidence>
<dbReference type="SUPFAM" id="SSF48452">
    <property type="entry name" value="TPR-like"/>
    <property type="match status" value="1"/>
</dbReference>
<protein>
    <recommendedName>
        <fullName evidence="4 13">Laccase</fullName>
        <ecNumber evidence="4 13">1.10.3.2</ecNumber>
    </recommendedName>
    <alternativeName>
        <fullName evidence="13">Benzenediol:oxygen oxidoreductase</fullName>
    </alternativeName>
    <alternativeName>
        <fullName evidence="13">Diphenol oxidase</fullName>
    </alternativeName>
    <alternativeName>
        <fullName evidence="13">Urishiol oxidase</fullName>
    </alternativeName>
</protein>
<evidence type="ECO:0000256" key="13">
    <source>
        <dbReference type="RuleBase" id="RU361119"/>
    </source>
</evidence>
<dbReference type="PROSITE" id="PS00079">
    <property type="entry name" value="MULTICOPPER_OXIDASE1"/>
    <property type="match status" value="1"/>
</dbReference>
<keyword evidence="8 13" id="KW-0677">Repeat</keyword>
<keyword evidence="5 13" id="KW-0052">Apoplast</keyword>
<comment type="similarity">
    <text evidence="3 13">Belongs to the multicopper oxidase family.</text>
</comment>
<evidence type="ECO:0000256" key="1">
    <source>
        <dbReference type="ARBA" id="ARBA00000349"/>
    </source>
</evidence>
<dbReference type="InterPro" id="IPR011706">
    <property type="entry name" value="Cu-oxidase_C"/>
</dbReference>
<dbReference type="GO" id="GO:0005507">
    <property type="term" value="F:copper ion binding"/>
    <property type="evidence" value="ECO:0007669"/>
    <property type="project" value="InterPro"/>
</dbReference>
<dbReference type="InterPro" id="IPR033138">
    <property type="entry name" value="Cu_oxidase_CS"/>
</dbReference>
<dbReference type="InterPro" id="IPR011990">
    <property type="entry name" value="TPR-like_helical_dom_sf"/>
</dbReference>
<reference evidence="17 18" key="1">
    <citation type="submission" date="2013-09" db="EMBL/GenBank/DDBJ databases">
        <title>Corchorus capsularis genome sequencing.</title>
        <authorList>
            <person name="Alam M."/>
            <person name="Haque M.S."/>
            <person name="Islam M.S."/>
            <person name="Emdad E.M."/>
            <person name="Islam M.M."/>
            <person name="Ahmed B."/>
            <person name="Halim A."/>
            <person name="Hossen Q.M.M."/>
            <person name="Hossain M.Z."/>
            <person name="Ahmed R."/>
            <person name="Khan M.M."/>
            <person name="Islam R."/>
            <person name="Rashid M.M."/>
            <person name="Khan S.A."/>
            <person name="Rahman M.S."/>
            <person name="Alam M."/>
        </authorList>
    </citation>
    <scope>NUCLEOTIDE SEQUENCE [LARGE SCALE GENOMIC DNA]</scope>
    <source>
        <strain evidence="18">cv. CVL-1</strain>
        <tissue evidence="17">Whole seedling</tissue>
    </source>
</reference>
<keyword evidence="9 13" id="KW-0560">Oxidoreductase</keyword>
<evidence type="ECO:0000256" key="2">
    <source>
        <dbReference type="ARBA" id="ARBA00004271"/>
    </source>
</evidence>
<comment type="catalytic activity">
    <reaction evidence="1 13">
        <text>4 hydroquinone + O2 = 4 benzosemiquinone + 2 H2O</text>
        <dbReference type="Rhea" id="RHEA:11276"/>
        <dbReference type="ChEBI" id="CHEBI:15377"/>
        <dbReference type="ChEBI" id="CHEBI:15379"/>
        <dbReference type="ChEBI" id="CHEBI:17594"/>
        <dbReference type="ChEBI" id="CHEBI:17977"/>
        <dbReference type="EC" id="1.10.3.2"/>
    </reaction>
</comment>
<keyword evidence="18" id="KW-1185">Reference proteome</keyword>
<dbReference type="PANTHER" id="PTHR11709">
    <property type="entry name" value="MULTI-COPPER OXIDASE"/>
    <property type="match status" value="1"/>
</dbReference>
<dbReference type="EMBL" id="AWWV01009939">
    <property type="protein sequence ID" value="OMO82936.1"/>
    <property type="molecule type" value="Genomic_DNA"/>
</dbReference>
<dbReference type="PANTHER" id="PTHR11709:SF68">
    <property type="entry name" value="LACCASE-13"/>
    <property type="match status" value="1"/>
</dbReference>
<dbReference type="GO" id="GO:0052716">
    <property type="term" value="F:hydroquinone:oxygen oxidoreductase activity"/>
    <property type="evidence" value="ECO:0007669"/>
    <property type="project" value="UniProtKB-EC"/>
</dbReference>
<dbReference type="Pfam" id="PF00394">
    <property type="entry name" value="Cu-oxidase"/>
    <property type="match status" value="1"/>
</dbReference>
<dbReference type="InterPro" id="IPR008972">
    <property type="entry name" value="Cupredoxin"/>
</dbReference>
<dbReference type="InterPro" id="IPR034288">
    <property type="entry name" value="CuRO_1_LCC"/>
</dbReference>
<dbReference type="CDD" id="cd13849">
    <property type="entry name" value="CuRO_1_LCC_plant"/>
    <property type="match status" value="1"/>
</dbReference>
<dbReference type="InterPro" id="IPR011707">
    <property type="entry name" value="Cu-oxidase-like_N"/>
</dbReference>
<dbReference type="GO" id="GO:0048046">
    <property type="term" value="C:apoplast"/>
    <property type="evidence" value="ECO:0007669"/>
    <property type="project" value="UniProtKB-SubCell"/>
</dbReference>
<dbReference type="InterPro" id="IPR045087">
    <property type="entry name" value="Cu-oxidase_fam"/>
</dbReference>
<keyword evidence="10 13" id="KW-0186">Copper</keyword>
<evidence type="ECO:0000256" key="9">
    <source>
        <dbReference type="ARBA" id="ARBA00023002"/>
    </source>
</evidence>
<dbReference type="InterPro" id="IPR034285">
    <property type="entry name" value="CuRO_2_LCC"/>
</dbReference>
<keyword evidence="7 13" id="KW-0479">Metal-binding</keyword>
<dbReference type="STRING" id="210143.A0A1R3IK64"/>
<comment type="caution">
    <text evidence="17">The sequence shown here is derived from an EMBL/GenBank/DDBJ whole genome shotgun (WGS) entry which is preliminary data.</text>
</comment>
<dbReference type="InterPro" id="IPR002355">
    <property type="entry name" value="Cu_oxidase_Cu_BS"/>
</dbReference>
<dbReference type="Gramene" id="OMO82936">
    <property type="protein sequence ID" value="OMO82936"/>
    <property type="gene ID" value="CCACVL1_11668"/>
</dbReference>
<evidence type="ECO:0000256" key="5">
    <source>
        <dbReference type="ARBA" id="ARBA00022523"/>
    </source>
</evidence>
<dbReference type="InterPro" id="IPR019183">
    <property type="entry name" value="NAA25_NatB_aux_su"/>
</dbReference>
<evidence type="ECO:0000259" key="16">
    <source>
        <dbReference type="Pfam" id="PF07732"/>
    </source>
</evidence>
<feature type="domain" description="Plastocyanin-like" evidence="15">
    <location>
        <begin position="1429"/>
        <end position="1562"/>
    </location>
</feature>